<evidence type="ECO:0000313" key="2">
    <source>
        <dbReference type="Proteomes" id="UP000627838"/>
    </source>
</evidence>
<comment type="caution">
    <text evidence="1">The sequence shown here is derived from an EMBL/GenBank/DDBJ whole genome shotgun (WGS) entry which is preliminary data.</text>
</comment>
<dbReference type="RefSeq" id="WP_192763450.1">
    <property type="nucleotide sequence ID" value="NZ_JADBDZ010000001.1"/>
</dbReference>
<dbReference type="Proteomes" id="UP000627838">
    <property type="component" value="Unassembled WGS sequence"/>
</dbReference>
<organism evidence="1 2">
    <name type="scientific">Actinomadura algeriensis</name>
    <dbReference type="NCBI Taxonomy" id="1679523"/>
    <lineage>
        <taxon>Bacteria</taxon>
        <taxon>Bacillati</taxon>
        <taxon>Actinomycetota</taxon>
        <taxon>Actinomycetes</taxon>
        <taxon>Streptosporangiales</taxon>
        <taxon>Thermomonosporaceae</taxon>
        <taxon>Actinomadura</taxon>
    </lineage>
</organism>
<accession>A0ABR9K438</accession>
<proteinExistence type="predicted"/>
<evidence type="ECO:0008006" key="3">
    <source>
        <dbReference type="Google" id="ProtNLM"/>
    </source>
</evidence>
<keyword evidence="2" id="KW-1185">Reference proteome</keyword>
<protein>
    <recommendedName>
        <fullName evidence="3">Restriction endonuclease</fullName>
    </recommendedName>
</protein>
<gene>
    <name evidence="1" type="ORF">H4W34_007435</name>
</gene>
<dbReference type="EMBL" id="JADBDZ010000001">
    <property type="protein sequence ID" value="MBE1537602.1"/>
    <property type="molecule type" value="Genomic_DNA"/>
</dbReference>
<evidence type="ECO:0000313" key="1">
    <source>
        <dbReference type="EMBL" id="MBE1537602.1"/>
    </source>
</evidence>
<sequence length="116" mass="12841">MKEDRVVEAFAAWLESESWTLVAPADRWTDIEAVRGPERLICEAKGRTSDPGLDCDTAYGQLLRRMTDPAPGIRYGLVVPSSALKAALRVPEWVRSLVRVTVYEVTEDGSVVRHAG</sequence>
<reference evidence="1 2" key="1">
    <citation type="submission" date="2020-10" db="EMBL/GenBank/DDBJ databases">
        <title>Sequencing the genomes of 1000 actinobacteria strains.</title>
        <authorList>
            <person name="Klenk H.-P."/>
        </authorList>
    </citation>
    <scope>NUCLEOTIDE SEQUENCE [LARGE SCALE GENOMIC DNA]</scope>
    <source>
        <strain evidence="1 2">DSM 46744</strain>
    </source>
</reference>
<name>A0ABR9K438_9ACTN</name>